<keyword evidence="4" id="KW-1185">Reference proteome</keyword>
<evidence type="ECO:0000259" key="2">
    <source>
        <dbReference type="Pfam" id="PF02538"/>
    </source>
</evidence>
<evidence type="ECO:0000313" key="4">
    <source>
        <dbReference type="Proteomes" id="UP000248916"/>
    </source>
</evidence>
<dbReference type="PANTHER" id="PTHR11365">
    <property type="entry name" value="5-OXOPROLINASE RELATED"/>
    <property type="match status" value="1"/>
</dbReference>
<dbReference type="RefSeq" id="WP_111536938.1">
    <property type="nucleotide sequence ID" value="NZ_QKZL01000005.1"/>
</dbReference>
<feature type="domain" description="Hydantoinase B/oxoprolinase" evidence="2">
    <location>
        <begin position="8"/>
        <end position="517"/>
    </location>
</feature>
<dbReference type="GO" id="GO:0017168">
    <property type="term" value="F:5-oxoprolinase (ATP-hydrolyzing) activity"/>
    <property type="evidence" value="ECO:0007669"/>
    <property type="project" value="TreeGrafter"/>
</dbReference>
<gene>
    <name evidence="3" type="ORF">LX81_01800</name>
</gene>
<dbReference type="PANTHER" id="PTHR11365:SF23">
    <property type="entry name" value="HYPOTHETICAL 5-OXOPROLINASE (EUROFUNG)-RELATED"/>
    <property type="match status" value="1"/>
</dbReference>
<evidence type="ECO:0000256" key="1">
    <source>
        <dbReference type="SAM" id="MobiDB-lite"/>
    </source>
</evidence>
<dbReference type="InterPro" id="IPR045079">
    <property type="entry name" value="Oxoprolinase-like"/>
</dbReference>
<accession>A0A2W7NAQ3</accession>
<feature type="region of interest" description="Disordered" evidence="1">
    <location>
        <begin position="511"/>
        <end position="533"/>
    </location>
</feature>
<dbReference type="InterPro" id="IPR003692">
    <property type="entry name" value="Hydantoinase_B"/>
</dbReference>
<dbReference type="GO" id="GO:0005829">
    <property type="term" value="C:cytosol"/>
    <property type="evidence" value="ECO:0007669"/>
    <property type="project" value="TreeGrafter"/>
</dbReference>
<dbReference type="EMBL" id="QKZL01000005">
    <property type="protein sequence ID" value="PZX17168.1"/>
    <property type="molecule type" value="Genomic_DNA"/>
</dbReference>
<dbReference type="GO" id="GO:0006749">
    <property type="term" value="P:glutathione metabolic process"/>
    <property type="evidence" value="ECO:0007669"/>
    <property type="project" value="TreeGrafter"/>
</dbReference>
<proteinExistence type="predicted"/>
<name>A0A2W7NAQ3_9RHOB</name>
<reference evidence="3 4" key="1">
    <citation type="submission" date="2018-06" db="EMBL/GenBank/DDBJ databases">
        <title>Genomic Encyclopedia of Archaeal and Bacterial Type Strains, Phase II (KMG-II): from individual species to whole genera.</title>
        <authorList>
            <person name="Goeker M."/>
        </authorList>
    </citation>
    <scope>NUCLEOTIDE SEQUENCE [LARGE SCALE GENOMIC DNA]</scope>
    <source>
        <strain evidence="3 4">DSM 22009</strain>
    </source>
</reference>
<dbReference type="Proteomes" id="UP000248916">
    <property type="component" value="Unassembled WGS sequence"/>
</dbReference>
<organism evidence="3 4">
    <name type="scientific">Palleronia aestuarii</name>
    <dbReference type="NCBI Taxonomy" id="568105"/>
    <lineage>
        <taxon>Bacteria</taxon>
        <taxon>Pseudomonadati</taxon>
        <taxon>Pseudomonadota</taxon>
        <taxon>Alphaproteobacteria</taxon>
        <taxon>Rhodobacterales</taxon>
        <taxon>Roseobacteraceae</taxon>
        <taxon>Palleronia</taxon>
    </lineage>
</organism>
<evidence type="ECO:0000313" key="3">
    <source>
        <dbReference type="EMBL" id="PZX17168.1"/>
    </source>
</evidence>
<sequence>MTRATSLDPITVEVIGAALSSIVDETGEALVRASYSTNIKERRDCSTALFDLEGRTLCQAEHVPVHLGSFLDFIPMVMAEHDPAEMRPGDAFVGNDAYLGGGTHLPDIVLAEPIFVDGRMVAWTVNLAHHSDFVDRGHAHIYQEGLRIPPIRLCRAGEMQQDVLNLILHNCQVPRERLSDLRAQRAANRVGVQRFQELCARHGAETVLAAGEALLDYAERKMRAGLAALPDGRWRFEDVFDNLEVPEPLPLAVTITIAGGDIALDFEAPPQTRTGINMTRTALLATVYYIVKSVVDPTVLPNAGLSRPITVTAPDGSLLSCAHPAAVNGRVQTCQRVADLILGAFAQAVPERVSACTNSACTVALFSGTRTSGPSAGEYWIYLETIGGGGGARPDADGLDGIHVHTTNTSNLPVEALEVEYPLILERYELVDGSAGPGRQRGGMGLRRVYRATEDCMVGVDISRNRSRSWGLQGGGEGGHGSFRVSPEAAPFERGRGVLRAGEWLEVVTPGGGGYGRAEEREDDIDMETLAAE</sequence>
<dbReference type="AlphaFoldDB" id="A0A2W7NAQ3"/>
<comment type="caution">
    <text evidence="3">The sequence shown here is derived from an EMBL/GenBank/DDBJ whole genome shotgun (WGS) entry which is preliminary data.</text>
</comment>
<protein>
    <submittedName>
        <fullName evidence="3">N-methylhydantoinase B</fullName>
    </submittedName>
</protein>
<dbReference type="Pfam" id="PF02538">
    <property type="entry name" value="Hydantoinase_B"/>
    <property type="match status" value="1"/>
</dbReference>
<dbReference type="OrthoDB" id="9761586at2"/>